<reference evidence="6" key="1">
    <citation type="journal article" date="2013" name="Nature">
        <title>Pan genome of the phytoplankton Emiliania underpins its global distribution.</title>
        <authorList>
            <person name="Read B.A."/>
            <person name="Kegel J."/>
            <person name="Klute M.J."/>
            <person name="Kuo A."/>
            <person name="Lefebvre S.C."/>
            <person name="Maumus F."/>
            <person name="Mayer C."/>
            <person name="Miller J."/>
            <person name="Monier A."/>
            <person name="Salamov A."/>
            <person name="Young J."/>
            <person name="Aguilar M."/>
            <person name="Claverie J.M."/>
            <person name="Frickenhaus S."/>
            <person name="Gonzalez K."/>
            <person name="Herman E.K."/>
            <person name="Lin Y.C."/>
            <person name="Napier J."/>
            <person name="Ogata H."/>
            <person name="Sarno A.F."/>
            <person name="Shmutz J."/>
            <person name="Schroeder D."/>
            <person name="de Vargas C."/>
            <person name="Verret F."/>
            <person name="von Dassow P."/>
            <person name="Valentin K."/>
            <person name="Van de Peer Y."/>
            <person name="Wheeler G."/>
            <person name="Dacks J.B."/>
            <person name="Delwiche C.F."/>
            <person name="Dyhrman S.T."/>
            <person name="Glockner G."/>
            <person name="John U."/>
            <person name="Richards T."/>
            <person name="Worden A.Z."/>
            <person name="Zhang X."/>
            <person name="Grigoriev I.V."/>
            <person name="Allen A.E."/>
            <person name="Bidle K."/>
            <person name="Borodovsky M."/>
            <person name="Bowler C."/>
            <person name="Brownlee C."/>
            <person name="Cock J.M."/>
            <person name="Elias M."/>
            <person name="Gladyshev V.N."/>
            <person name="Groth M."/>
            <person name="Guda C."/>
            <person name="Hadaegh A."/>
            <person name="Iglesias-Rodriguez M.D."/>
            <person name="Jenkins J."/>
            <person name="Jones B.M."/>
            <person name="Lawson T."/>
            <person name="Leese F."/>
            <person name="Lindquist E."/>
            <person name="Lobanov A."/>
            <person name="Lomsadze A."/>
            <person name="Malik S.B."/>
            <person name="Marsh M.E."/>
            <person name="Mackinder L."/>
            <person name="Mock T."/>
            <person name="Mueller-Roeber B."/>
            <person name="Pagarete A."/>
            <person name="Parker M."/>
            <person name="Probert I."/>
            <person name="Quesneville H."/>
            <person name="Raines C."/>
            <person name="Rensing S.A."/>
            <person name="Riano-Pachon D.M."/>
            <person name="Richier S."/>
            <person name="Rokitta S."/>
            <person name="Shiraiwa Y."/>
            <person name="Soanes D.M."/>
            <person name="van der Giezen M."/>
            <person name="Wahlund T.M."/>
            <person name="Williams B."/>
            <person name="Wilson W."/>
            <person name="Wolfe G."/>
            <person name="Wurch L.L."/>
        </authorList>
    </citation>
    <scope>NUCLEOTIDE SEQUENCE</scope>
</reference>
<dbReference type="CDD" id="cd02247">
    <property type="entry name" value="cupin_pirin_C"/>
    <property type="match status" value="1"/>
</dbReference>
<keyword evidence="6" id="KW-1185">Reference proteome</keyword>
<dbReference type="InterPro" id="IPR008778">
    <property type="entry name" value="Pirin_C_dom"/>
</dbReference>
<evidence type="ECO:0000259" key="4">
    <source>
        <dbReference type="Pfam" id="PF05726"/>
    </source>
</evidence>
<evidence type="ECO:0008006" key="7">
    <source>
        <dbReference type="Google" id="ProtNLM"/>
    </source>
</evidence>
<name>A0A0D3JRZ5_EMIH1</name>
<dbReference type="GeneID" id="17271826"/>
<accession>A0A0D3JRZ5</accession>
<organism evidence="5 6">
    <name type="scientific">Emiliania huxleyi (strain CCMP1516)</name>
    <dbReference type="NCBI Taxonomy" id="280463"/>
    <lineage>
        <taxon>Eukaryota</taxon>
        <taxon>Haptista</taxon>
        <taxon>Haptophyta</taxon>
        <taxon>Prymnesiophyceae</taxon>
        <taxon>Isochrysidales</taxon>
        <taxon>Noelaerhabdaceae</taxon>
        <taxon>Emiliania</taxon>
    </lineage>
</organism>
<proteinExistence type="inferred from homology"/>
<evidence type="ECO:0000256" key="2">
    <source>
        <dbReference type="RuleBase" id="RU003457"/>
    </source>
</evidence>
<evidence type="ECO:0000313" key="6">
    <source>
        <dbReference type="Proteomes" id="UP000013827"/>
    </source>
</evidence>
<comment type="similarity">
    <text evidence="1 2">Belongs to the pirin family.</text>
</comment>
<feature type="domain" description="Pirin N-terminal" evidence="3">
    <location>
        <begin position="22"/>
        <end position="107"/>
    </location>
</feature>
<dbReference type="EnsemblProtists" id="EOD26280">
    <property type="protein sequence ID" value="EOD26280"/>
    <property type="gene ID" value="EMIHUDRAFT_457350"/>
</dbReference>
<dbReference type="AlphaFoldDB" id="A0A0D3JRZ5"/>
<sequence>MKAVKKVLPAQRPHWVGNGFHVFPVFAHYAFSNELSPWLMFDYAAPKHFEPTAKRLGVGQHPHRGFETVTIAWQGEVEHSDSVGNNDVIGAGDVQWMTAGRGATFASRAQLWINLPQAQKMHAPRYQPLLASRIPTVPLSAAGEPVELALPEGHNAIVFVRRGGVRVGAEGQEEEVGPQAVALMQREGRTLRLAATEAGSQLLLLGGAPLDEPIAARGPFVMNTDAEIAQANADFRSGKMGR</sequence>
<dbReference type="Proteomes" id="UP000013827">
    <property type="component" value="Unassembled WGS sequence"/>
</dbReference>
<dbReference type="PANTHER" id="PTHR43594">
    <property type="entry name" value="QUERCETIN 2,3-DIOXYGENASE"/>
    <property type="match status" value="1"/>
</dbReference>
<dbReference type="InterPro" id="IPR003829">
    <property type="entry name" value="Pirin_N_dom"/>
</dbReference>
<reference evidence="5" key="2">
    <citation type="submission" date="2024-10" db="UniProtKB">
        <authorList>
            <consortium name="EnsemblProtists"/>
        </authorList>
    </citation>
    <scope>IDENTIFICATION</scope>
</reference>
<evidence type="ECO:0000313" key="5">
    <source>
        <dbReference type="EnsemblProtists" id="EOD26280"/>
    </source>
</evidence>
<dbReference type="InterPro" id="IPR053186">
    <property type="entry name" value="QDO-related"/>
</dbReference>
<dbReference type="HOGENOM" id="CLU_045717_5_1_1"/>
<dbReference type="InterPro" id="IPR011051">
    <property type="entry name" value="RmlC_Cupin_sf"/>
</dbReference>
<dbReference type="SUPFAM" id="SSF51182">
    <property type="entry name" value="RmlC-like cupins"/>
    <property type="match status" value="1"/>
</dbReference>
<dbReference type="KEGG" id="ehx:EMIHUDRAFT_457350"/>
<protein>
    <recommendedName>
        <fullName evidence="7">Pirin</fullName>
    </recommendedName>
</protein>
<feature type="domain" description="Pirin C-terminal" evidence="4">
    <location>
        <begin position="142"/>
        <end position="241"/>
    </location>
</feature>
<dbReference type="STRING" id="2903.R1EHV6"/>
<evidence type="ECO:0000256" key="1">
    <source>
        <dbReference type="ARBA" id="ARBA00008416"/>
    </source>
</evidence>
<dbReference type="OMA" id="QIWVALP"/>
<dbReference type="PaxDb" id="2903-EOD26280"/>
<dbReference type="InterPro" id="IPR014710">
    <property type="entry name" value="RmlC-like_jellyroll"/>
</dbReference>
<dbReference type="PANTHER" id="PTHR43594:SF1">
    <property type="entry name" value="QUERCETIN 2,3-DIOXYGENASE PA2418-RELATED"/>
    <property type="match status" value="1"/>
</dbReference>
<dbReference type="Pfam" id="PF05726">
    <property type="entry name" value="Pirin_C"/>
    <property type="match status" value="1"/>
</dbReference>
<dbReference type="PIRSF" id="PIRSF006232">
    <property type="entry name" value="Pirin"/>
    <property type="match status" value="1"/>
</dbReference>
<dbReference type="RefSeq" id="XP_005778709.1">
    <property type="nucleotide sequence ID" value="XM_005778652.1"/>
</dbReference>
<evidence type="ECO:0000259" key="3">
    <source>
        <dbReference type="Pfam" id="PF02678"/>
    </source>
</evidence>
<dbReference type="InterPro" id="IPR012093">
    <property type="entry name" value="Pirin"/>
</dbReference>
<dbReference type="eggNOG" id="ENOG502QQ5A">
    <property type="taxonomic scope" value="Eukaryota"/>
</dbReference>
<dbReference type="Pfam" id="PF02678">
    <property type="entry name" value="Pirin"/>
    <property type="match status" value="1"/>
</dbReference>
<dbReference type="Gene3D" id="2.60.120.10">
    <property type="entry name" value="Jelly Rolls"/>
    <property type="match status" value="3"/>
</dbReference>